<accession>A0A3D9LRA3</accession>
<dbReference type="GO" id="GO:0016740">
    <property type="term" value="F:transferase activity"/>
    <property type="evidence" value="ECO:0007669"/>
    <property type="project" value="UniProtKB-KW"/>
</dbReference>
<dbReference type="InterPro" id="IPR007345">
    <property type="entry name" value="Polysacch_pyruvyl_Trfase"/>
</dbReference>
<evidence type="ECO:0000313" key="3">
    <source>
        <dbReference type="Proteomes" id="UP000256919"/>
    </source>
</evidence>
<sequence>MTKLKIGILTLPINNNYGGIIQLAALYNFIESNGFEAVWIDKKHPESVVKSWLIKLIEINPLHHIYDPKNFKTIKLFRKQVSPFFKDYLSVKTKTTYTSEHLKEVTKDLDCIIVGSDQVWRLEYIKENYPTYFLDFVSSKTKKIAYAASFGKDFWEGKTESILKIQSLIQTFDLVSTREEDGLRICKDSFNYNKAVHTLDPSFLPDVSFYEKMIKGLDFSRNIELFNYVLDASEKSTSIVDEISERMNLKIDKIYLNANSSLKSSNLIENWLAHFYYSDFIITDSFHGLVFSIIFNKQFIIIGNKSRGLSRFNSLLKLLDLENRIIDIDQFKTEDVAILNEKIDYLEVNKKLNMQKEMSKTYLLNAIRG</sequence>
<dbReference type="RefSeq" id="WP_115811582.1">
    <property type="nucleotide sequence ID" value="NZ_JABFDI010000014.1"/>
</dbReference>
<evidence type="ECO:0000259" key="1">
    <source>
        <dbReference type="Pfam" id="PF04230"/>
    </source>
</evidence>
<protein>
    <submittedName>
        <fullName evidence="2">Polysaccharide pyruvyl transferase</fullName>
    </submittedName>
</protein>
<organism evidence="2 3">
    <name type="scientific">Winogradskyella pacifica</name>
    <dbReference type="NCBI Taxonomy" id="664642"/>
    <lineage>
        <taxon>Bacteria</taxon>
        <taxon>Pseudomonadati</taxon>
        <taxon>Bacteroidota</taxon>
        <taxon>Flavobacteriia</taxon>
        <taxon>Flavobacteriales</taxon>
        <taxon>Flavobacteriaceae</taxon>
        <taxon>Winogradskyella</taxon>
    </lineage>
</organism>
<dbReference type="Proteomes" id="UP000256919">
    <property type="component" value="Unassembled WGS sequence"/>
</dbReference>
<dbReference type="OrthoDB" id="9799278at2"/>
<feature type="domain" description="Polysaccharide pyruvyl transferase" evidence="1">
    <location>
        <begin position="16"/>
        <end position="306"/>
    </location>
</feature>
<gene>
    <name evidence="2" type="ORF">DFQ09_107152</name>
</gene>
<keyword evidence="2" id="KW-0808">Transferase</keyword>
<keyword evidence="3" id="KW-1185">Reference proteome</keyword>
<comment type="caution">
    <text evidence="2">The sequence shown here is derived from an EMBL/GenBank/DDBJ whole genome shotgun (WGS) entry which is preliminary data.</text>
</comment>
<dbReference type="Pfam" id="PF04230">
    <property type="entry name" value="PS_pyruv_trans"/>
    <property type="match status" value="1"/>
</dbReference>
<reference evidence="2 3" key="1">
    <citation type="submission" date="2018-07" db="EMBL/GenBank/DDBJ databases">
        <title>Genomic Encyclopedia of Type Strains, Phase III (KMG-III): the genomes of soil and plant-associated and newly described type strains.</title>
        <authorList>
            <person name="Whitman W."/>
        </authorList>
    </citation>
    <scope>NUCLEOTIDE SEQUENCE [LARGE SCALE GENOMIC DNA]</scope>
    <source>
        <strain evidence="2 3">CECT 7948</strain>
    </source>
</reference>
<evidence type="ECO:0000313" key="2">
    <source>
        <dbReference type="EMBL" id="REE08473.1"/>
    </source>
</evidence>
<proteinExistence type="predicted"/>
<dbReference type="EMBL" id="QREI01000007">
    <property type="protein sequence ID" value="REE08473.1"/>
    <property type="molecule type" value="Genomic_DNA"/>
</dbReference>
<name>A0A3D9LRA3_9FLAO</name>
<dbReference type="AlphaFoldDB" id="A0A3D9LRA3"/>